<dbReference type="GeneID" id="80558433"/>
<keyword evidence="2" id="KW-1185">Reference proteome</keyword>
<dbReference type="EMBL" id="AP024483">
    <property type="protein sequence ID" value="BCS83228.1"/>
    <property type="molecule type" value="Genomic_DNA"/>
</dbReference>
<sequence length="478" mass="55424">MSTIANTMETLSYDVQMTFEELVKLLLRKTQKPITCNNKNNIIYNAYTGKYEKGLVTSSHGDNINKYVYRMTKESLGWSDDTLANFSVDTKHVKNNTLQKLSTNHKPSYVCKSKSRLLFSDRDPKNPKSCSKNKSLGKYKNMLAMINSRDINNVIVNKKSGFIYSSNIPYTYAFHELEDIGKDIIDQTDPSILGCDSAKMSTAMLRVRLYTLEQNLSKLSVKNPSIFDAYVEMIRVINSLPKNKLAWIIRLIASLTYQRWDDVEICDQERYRDMLGDDFIDTFNSNELITILLQSNASEFILKSSLLFPLIKMLFIVFGYSKLVPVITDVGNSEQQEKQREALNKHYEKYRGATIRRGEYGQTCYPNDIYSESDNNIPQKPEPEPIDQCVYDFIRLFGDLYPTVVGLMGGTEKFPPEMIEMTCSDIPANYNDLMSITEYLWRFNDYSYCKYLEYVCTRQLHNILDYKINEKTRYLHSI</sequence>
<protein>
    <submittedName>
        <fullName evidence="1">Uncharacterized protein</fullName>
    </submittedName>
</protein>
<dbReference type="RefSeq" id="YP_010841836.1">
    <property type="nucleotide sequence ID" value="NC_079139.1"/>
</dbReference>
<dbReference type="Proteomes" id="UP001321479">
    <property type="component" value="Segment"/>
</dbReference>
<accession>A0ABM7NST4</accession>
<proteinExistence type="predicted"/>
<name>A0ABM7NST4_9VIRU</name>
<evidence type="ECO:0000313" key="2">
    <source>
        <dbReference type="Proteomes" id="UP001321479"/>
    </source>
</evidence>
<organism evidence="1 2">
    <name type="scientific">Cotonvirus japonicus</name>
    <dbReference type="NCBI Taxonomy" id="2811091"/>
    <lineage>
        <taxon>Viruses</taxon>
        <taxon>Varidnaviria</taxon>
        <taxon>Bamfordvirae</taxon>
        <taxon>Nucleocytoviricota</taxon>
        <taxon>Megaviricetes</taxon>
        <taxon>Imitervirales</taxon>
        <taxon>Mimiviridae</taxon>
        <taxon>Megamimivirinae</taxon>
        <taxon>Cotonvirus</taxon>
        <taxon>Cotonvirus japonicum</taxon>
    </lineage>
</organism>
<evidence type="ECO:0000313" key="1">
    <source>
        <dbReference type="EMBL" id="BCS83228.1"/>
    </source>
</evidence>
<reference evidence="1 2" key="1">
    <citation type="submission" date="2021-02" db="EMBL/GenBank/DDBJ databases">
        <title>Cotonvirus japonicus, which uses Golgi apparatus of host cells for its virion factory, phylogenetically links tailed tupanvirus and icosahedral mimivirus.</title>
        <authorList>
            <person name="Takahashi H."/>
            <person name="Fukaya S."/>
            <person name="Song C."/>
            <person name="Murata K."/>
            <person name="Takemura M."/>
        </authorList>
    </citation>
    <scope>NUCLEOTIDE SEQUENCE [LARGE SCALE GENOMIC DNA]</scope>
</reference>